<dbReference type="InterPro" id="IPR038418">
    <property type="entry name" value="6-PTP_synth/QueD_sf"/>
</dbReference>
<evidence type="ECO:0000256" key="4">
    <source>
        <dbReference type="ARBA" id="ARBA00008900"/>
    </source>
</evidence>
<evidence type="ECO:0000256" key="10">
    <source>
        <dbReference type="ARBA" id="ARBA00031449"/>
    </source>
</evidence>
<evidence type="ECO:0000256" key="1">
    <source>
        <dbReference type="ARBA" id="ARBA00001947"/>
    </source>
</evidence>
<evidence type="ECO:0000313" key="12">
    <source>
        <dbReference type="EMBL" id="MDF1587423.1"/>
    </source>
</evidence>
<proteinExistence type="inferred from homology"/>
<gene>
    <name evidence="12" type="ORF">PZ740_13630</name>
</gene>
<accession>A0AAP4D6F5</accession>
<dbReference type="EMBL" id="JARGEQ010000127">
    <property type="protein sequence ID" value="MDF1587423.1"/>
    <property type="molecule type" value="Genomic_DNA"/>
</dbReference>
<dbReference type="EC" id="4.1.2.50" evidence="5"/>
<dbReference type="AlphaFoldDB" id="A0AAP4D6F5"/>
<comment type="caution">
    <text evidence="12">The sequence shown here is derived from an EMBL/GenBank/DDBJ whole genome shotgun (WGS) entry which is preliminary data.</text>
</comment>
<comment type="catalytic activity">
    <reaction evidence="11">
        <text>7,8-dihydroneopterin 3'-triphosphate + H2O = 6-carboxy-5,6,7,8-tetrahydropterin + triphosphate + acetaldehyde + 2 H(+)</text>
        <dbReference type="Rhea" id="RHEA:27966"/>
        <dbReference type="ChEBI" id="CHEBI:15343"/>
        <dbReference type="ChEBI" id="CHEBI:15377"/>
        <dbReference type="ChEBI" id="CHEBI:15378"/>
        <dbReference type="ChEBI" id="CHEBI:18036"/>
        <dbReference type="ChEBI" id="CHEBI:58462"/>
        <dbReference type="ChEBI" id="CHEBI:61032"/>
        <dbReference type="EC" id="4.1.2.50"/>
    </reaction>
</comment>
<comment type="function">
    <text evidence="2">Catalyzes the conversion of 7,8-dihydroneopterin triphosphate (H2NTP) to 6-carboxy-5,6,7,8-tetrahydropterin (CPH4) and acetaldehyde.</text>
</comment>
<dbReference type="SUPFAM" id="SSF55620">
    <property type="entry name" value="Tetrahydrobiopterin biosynthesis enzymes-like"/>
    <property type="match status" value="1"/>
</dbReference>
<evidence type="ECO:0000313" key="13">
    <source>
        <dbReference type="Proteomes" id="UP001301140"/>
    </source>
</evidence>
<evidence type="ECO:0000256" key="2">
    <source>
        <dbReference type="ARBA" id="ARBA00002285"/>
    </source>
</evidence>
<evidence type="ECO:0000256" key="9">
    <source>
        <dbReference type="ARBA" id="ARBA00023239"/>
    </source>
</evidence>
<keyword evidence="8" id="KW-0862">Zinc</keyword>
<dbReference type="PANTHER" id="PTHR12589">
    <property type="entry name" value="PYRUVOYL TETRAHYDROBIOPTERIN SYNTHASE"/>
    <property type="match status" value="1"/>
</dbReference>
<dbReference type="Proteomes" id="UP001301140">
    <property type="component" value="Unassembled WGS sequence"/>
</dbReference>
<keyword evidence="9" id="KW-0456">Lyase</keyword>
<comment type="cofactor">
    <cofactor evidence="1">
        <name>Zn(2+)</name>
        <dbReference type="ChEBI" id="CHEBI:29105"/>
    </cofactor>
</comment>
<keyword evidence="7" id="KW-0479">Metal-binding</keyword>
<keyword evidence="13" id="KW-1185">Reference proteome</keyword>
<evidence type="ECO:0000256" key="3">
    <source>
        <dbReference type="ARBA" id="ARBA00005061"/>
    </source>
</evidence>
<dbReference type="PANTHER" id="PTHR12589:SF7">
    <property type="entry name" value="6-PYRUVOYL TETRAHYDROBIOPTERIN SYNTHASE"/>
    <property type="match status" value="1"/>
</dbReference>
<evidence type="ECO:0000256" key="11">
    <source>
        <dbReference type="ARBA" id="ARBA00048807"/>
    </source>
</evidence>
<evidence type="ECO:0000256" key="6">
    <source>
        <dbReference type="ARBA" id="ARBA00018141"/>
    </source>
</evidence>
<sequence length="133" mass="14536">MFTVRVRDHVMIAHSFKGELFGPAQKLHGATFVVDVEFRREELGPEGVVVDIGRATVALGELLARINYRNLDELPEFAGKNTTTEFLAHWIFGEMRKVIAAGGLGPGGADLVSMKVEIAESHVAWAGYEGALR</sequence>
<evidence type="ECO:0000256" key="8">
    <source>
        <dbReference type="ARBA" id="ARBA00022833"/>
    </source>
</evidence>
<dbReference type="GO" id="GO:0070497">
    <property type="term" value="F:6-carboxytetrahydropterin synthase activity"/>
    <property type="evidence" value="ECO:0007669"/>
    <property type="project" value="UniProtKB-EC"/>
</dbReference>
<evidence type="ECO:0000256" key="7">
    <source>
        <dbReference type="ARBA" id="ARBA00022723"/>
    </source>
</evidence>
<dbReference type="RefSeq" id="WP_327789846.1">
    <property type="nucleotide sequence ID" value="NZ_JARGEQ010000127.1"/>
</dbReference>
<dbReference type="GO" id="GO:0046872">
    <property type="term" value="F:metal ion binding"/>
    <property type="evidence" value="ECO:0007669"/>
    <property type="project" value="UniProtKB-KW"/>
</dbReference>
<dbReference type="InterPro" id="IPR007115">
    <property type="entry name" value="6-PTP_synth/QueD"/>
</dbReference>
<reference evidence="12 13" key="1">
    <citation type="submission" date="2023-03" db="EMBL/GenBank/DDBJ databases">
        <title>YIM 152171 draft genome.</title>
        <authorList>
            <person name="Yang Z."/>
        </authorList>
    </citation>
    <scope>NUCLEOTIDE SEQUENCE [LARGE SCALE GENOMIC DNA]</scope>
    <source>
        <strain evidence="12 13">YIM 152171</strain>
    </source>
</reference>
<comment type="similarity">
    <text evidence="4">Belongs to the PTPS family. QueD subfamily.</text>
</comment>
<name>A0AAP4D6F5_9PROT</name>
<evidence type="ECO:0000256" key="5">
    <source>
        <dbReference type="ARBA" id="ARBA00012982"/>
    </source>
</evidence>
<comment type="pathway">
    <text evidence="3">Purine metabolism; 7-cyano-7-deazaguanine biosynthesis.</text>
</comment>
<dbReference type="Gene3D" id="3.30.479.10">
    <property type="entry name" value="6-pyruvoyl tetrahydropterin synthase/QueD"/>
    <property type="match status" value="1"/>
</dbReference>
<organism evidence="12 13">
    <name type="scientific">Marinimicrococcus flavescens</name>
    <dbReference type="NCBI Taxonomy" id="3031815"/>
    <lineage>
        <taxon>Bacteria</taxon>
        <taxon>Pseudomonadati</taxon>
        <taxon>Pseudomonadota</taxon>
        <taxon>Alphaproteobacteria</taxon>
        <taxon>Geminicoccales</taxon>
        <taxon>Geminicoccaceae</taxon>
        <taxon>Marinimicrococcus</taxon>
    </lineage>
</organism>
<protein>
    <recommendedName>
        <fullName evidence="6">6-carboxy-5,6,7,8-tetrahydropterin synthase</fullName>
        <ecNumber evidence="5">4.1.2.50</ecNumber>
    </recommendedName>
    <alternativeName>
        <fullName evidence="10">Queuosine biosynthesis protein QueD</fullName>
    </alternativeName>
</protein>
<dbReference type="Pfam" id="PF01242">
    <property type="entry name" value="PTPS"/>
    <property type="match status" value="1"/>
</dbReference>